<keyword evidence="2" id="KW-1185">Reference proteome</keyword>
<dbReference type="EMBL" id="KN411125">
    <property type="protein sequence ID" value="KHG18671.1"/>
    <property type="molecule type" value="Genomic_DNA"/>
</dbReference>
<organism evidence="1 2">
    <name type="scientific">Gossypium arboreum</name>
    <name type="common">Tree cotton</name>
    <name type="synonym">Gossypium nanking</name>
    <dbReference type="NCBI Taxonomy" id="29729"/>
    <lineage>
        <taxon>Eukaryota</taxon>
        <taxon>Viridiplantae</taxon>
        <taxon>Streptophyta</taxon>
        <taxon>Embryophyta</taxon>
        <taxon>Tracheophyta</taxon>
        <taxon>Spermatophyta</taxon>
        <taxon>Magnoliopsida</taxon>
        <taxon>eudicotyledons</taxon>
        <taxon>Gunneridae</taxon>
        <taxon>Pentapetalae</taxon>
        <taxon>rosids</taxon>
        <taxon>malvids</taxon>
        <taxon>Malvales</taxon>
        <taxon>Malvaceae</taxon>
        <taxon>Malvoideae</taxon>
        <taxon>Gossypium</taxon>
    </lineage>
</organism>
<accession>A0A0B0P5M1</accession>
<evidence type="ECO:0000313" key="1">
    <source>
        <dbReference type="EMBL" id="KHG18671.1"/>
    </source>
</evidence>
<sequence length="11" mass="1250">MLGTSRNEKKS</sequence>
<name>A0A0B0P5M1_GOSAR</name>
<evidence type="ECO:0000313" key="2">
    <source>
        <dbReference type="Proteomes" id="UP000032142"/>
    </source>
</evidence>
<protein>
    <submittedName>
        <fullName evidence="1">Uncharacterized protein</fullName>
    </submittedName>
</protein>
<gene>
    <name evidence="1" type="ORF">F383_25663</name>
</gene>
<proteinExistence type="predicted"/>
<reference evidence="2" key="1">
    <citation type="submission" date="2014-09" db="EMBL/GenBank/DDBJ databases">
        <authorList>
            <person name="Mudge J."/>
            <person name="Ramaraj T."/>
            <person name="Lindquist I.E."/>
            <person name="Bharti A.K."/>
            <person name="Sundararajan A."/>
            <person name="Cameron C.T."/>
            <person name="Woodward J.E."/>
            <person name="May G.D."/>
            <person name="Brubaker C."/>
            <person name="Broadhvest J."/>
            <person name="Wilkins T.A."/>
        </authorList>
    </citation>
    <scope>NUCLEOTIDE SEQUENCE</scope>
    <source>
        <strain evidence="2">cv. AKA8401</strain>
    </source>
</reference>
<dbReference type="Proteomes" id="UP000032142">
    <property type="component" value="Unassembled WGS sequence"/>
</dbReference>